<dbReference type="AlphaFoldDB" id="A0A920CB87"/>
<reference evidence="1" key="1">
    <citation type="submission" date="2021-03" db="EMBL/GenBank/DDBJ databases">
        <title>Antimicrobial resistance genes in bacteria isolated from Japanese honey, and their potential for conferring macrolide and lincosamide resistance in the American foulbrood pathogen Paenibacillus larvae.</title>
        <authorList>
            <person name="Okamoto M."/>
            <person name="Kumagai M."/>
            <person name="Kanamori H."/>
            <person name="Takamatsu D."/>
        </authorList>
    </citation>
    <scope>NUCLEOTIDE SEQUENCE</scope>
    <source>
        <strain evidence="1">J2TS6</strain>
    </source>
</reference>
<organism evidence="1 2">
    <name type="scientific">Paenibacillus albilobatus</name>
    <dbReference type="NCBI Taxonomy" id="2716884"/>
    <lineage>
        <taxon>Bacteria</taxon>
        <taxon>Bacillati</taxon>
        <taxon>Bacillota</taxon>
        <taxon>Bacilli</taxon>
        <taxon>Bacillales</taxon>
        <taxon>Paenibacillaceae</taxon>
        <taxon>Paenibacillus</taxon>
    </lineage>
</organism>
<evidence type="ECO:0000313" key="2">
    <source>
        <dbReference type="Proteomes" id="UP000679779"/>
    </source>
</evidence>
<gene>
    <name evidence="1" type="ORF">J2TS6_42410</name>
</gene>
<name>A0A920CB87_9BACL</name>
<accession>A0A920CB87</accession>
<dbReference type="Proteomes" id="UP000679779">
    <property type="component" value="Unassembled WGS sequence"/>
</dbReference>
<sequence>MIKEAIEKILSLASINTATIGDQIFTNSDLRRVPDAVTDTLKVRNLQGIVDYLRNNFDSKMPVIVHVISPTQVNVVTGFNRDLNRSTLIEATALLPEIKFGWFYDIESFNILLQSCFVDTEQKQRILSIVGNVVDEKVVTVGDTGISQQVTAKAGIATVEPVVLPNPVHLKPYRTFVEIKQPESAFVFRMKDGPSAALFEADGGAWKLDAIEEIKLYFSKELEQLIADGHVVIVG</sequence>
<keyword evidence="2" id="KW-1185">Reference proteome</keyword>
<proteinExistence type="predicted"/>
<comment type="caution">
    <text evidence="1">The sequence shown here is derived from an EMBL/GenBank/DDBJ whole genome shotgun (WGS) entry which is preliminary data.</text>
</comment>
<evidence type="ECO:0008006" key="3">
    <source>
        <dbReference type="Google" id="ProtNLM"/>
    </source>
</evidence>
<dbReference type="EMBL" id="BORQ01000005">
    <property type="protein sequence ID" value="GIO33100.1"/>
    <property type="molecule type" value="Genomic_DNA"/>
</dbReference>
<evidence type="ECO:0000313" key="1">
    <source>
        <dbReference type="EMBL" id="GIO33100.1"/>
    </source>
</evidence>
<dbReference type="RefSeq" id="WP_212958253.1">
    <property type="nucleotide sequence ID" value="NZ_BORQ01000005.1"/>
</dbReference>
<protein>
    <recommendedName>
        <fullName evidence="3">Phage protein</fullName>
    </recommendedName>
</protein>